<accession>A0ABN7UKU7</accession>
<proteinExistence type="predicted"/>
<evidence type="ECO:0000313" key="2">
    <source>
        <dbReference type="Proteomes" id="UP000789901"/>
    </source>
</evidence>
<feature type="non-terminal residue" evidence="1">
    <location>
        <position position="1"/>
    </location>
</feature>
<comment type="caution">
    <text evidence="1">The sequence shown here is derived from an EMBL/GenBank/DDBJ whole genome shotgun (WGS) entry which is preliminary data.</text>
</comment>
<dbReference type="Proteomes" id="UP000789901">
    <property type="component" value="Unassembled WGS sequence"/>
</dbReference>
<dbReference type="EMBL" id="CAJVQB010003462">
    <property type="protein sequence ID" value="CAG8608802.1"/>
    <property type="molecule type" value="Genomic_DNA"/>
</dbReference>
<reference evidence="1 2" key="1">
    <citation type="submission" date="2021-06" db="EMBL/GenBank/DDBJ databases">
        <authorList>
            <person name="Kallberg Y."/>
            <person name="Tangrot J."/>
            <person name="Rosling A."/>
        </authorList>
    </citation>
    <scope>NUCLEOTIDE SEQUENCE [LARGE SCALE GENOMIC DNA]</scope>
    <source>
        <strain evidence="1 2">120-4 pot B 10/14</strain>
    </source>
</reference>
<keyword evidence="2" id="KW-1185">Reference proteome</keyword>
<sequence length="58" mass="6853">FDIGDYDCKDYYAYLALYYKGKVPENIRCYWLIKMAKQSKKAQNNNSNIKTVGLLYIC</sequence>
<evidence type="ECO:0000313" key="1">
    <source>
        <dbReference type="EMBL" id="CAG8608802.1"/>
    </source>
</evidence>
<protein>
    <submittedName>
        <fullName evidence="1">33109_t:CDS:1</fullName>
    </submittedName>
</protein>
<organism evidence="1 2">
    <name type="scientific">Gigaspora margarita</name>
    <dbReference type="NCBI Taxonomy" id="4874"/>
    <lineage>
        <taxon>Eukaryota</taxon>
        <taxon>Fungi</taxon>
        <taxon>Fungi incertae sedis</taxon>
        <taxon>Mucoromycota</taxon>
        <taxon>Glomeromycotina</taxon>
        <taxon>Glomeromycetes</taxon>
        <taxon>Diversisporales</taxon>
        <taxon>Gigasporaceae</taxon>
        <taxon>Gigaspora</taxon>
    </lineage>
</organism>
<gene>
    <name evidence="1" type="ORF">GMARGA_LOCUS7249</name>
</gene>
<name>A0ABN7UKU7_GIGMA</name>